<sequence>MIRLDQVENYTGIVVMNPRLVEEIQADEEALAAEAITAHKMIVLPARTAVIEPDPQPVEEAPPAPPVLSPIAAELQRLWQDGFAAGMADPMIKLVKAEVDQNDIIDEATAYARKSAGELIQGVNNTRPIQSLISRSIDEEWTDARLQKALSRIVGLDTRSQVALDNLEKKLTKDGLPVGKRNKQVDAYSKTLKARRVKVIADNERASAFAEGKRAAWRRMKSMDEISPYAVRIWRTQKDEKTCPVCGPLNGRRAGIDDNRGYRTGSAGKPSGFTLGPPAHVNCRCWEELVDRGTAKVL</sequence>
<reference evidence="2" key="1">
    <citation type="submission" date="2020-05" db="EMBL/GenBank/DDBJ databases">
        <authorList>
            <person name="Chiriac C."/>
            <person name="Salcher M."/>
            <person name="Ghai R."/>
            <person name="Kavagutti S V."/>
        </authorList>
    </citation>
    <scope>NUCLEOTIDE SEQUENCE</scope>
</reference>
<proteinExistence type="predicted"/>
<evidence type="ECO:0000259" key="1">
    <source>
        <dbReference type="Pfam" id="PF04233"/>
    </source>
</evidence>
<feature type="domain" description="Phage head morphogenesis" evidence="1">
    <location>
        <begin position="181"/>
        <end position="285"/>
    </location>
</feature>
<accession>A0A6J5RLH9</accession>
<name>A0A6J5RLH9_9CAUD</name>
<evidence type="ECO:0000313" key="2">
    <source>
        <dbReference type="EMBL" id="CAB4195126.1"/>
    </source>
</evidence>
<dbReference type="EMBL" id="LR797224">
    <property type="protein sequence ID" value="CAB4195126.1"/>
    <property type="molecule type" value="Genomic_DNA"/>
</dbReference>
<dbReference type="Pfam" id="PF04233">
    <property type="entry name" value="Phage_Mu_F"/>
    <property type="match status" value="1"/>
</dbReference>
<gene>
    <name evidence="2" type="ORF">UFOVP1279_53</name>
</gene>
<protein>
    <submittedName>
        <fullName evidence="2">Phage head morphogenesis domain containing protein</fullName>
    </submittedName>
</protein>
<dbReference type="InterPro" id="IPR006528">
    <property type="entry name" value="Phage_head_morphogenesis_dom"/>
</dbReference>
<organism evidence="2">
    <name type="scientific">uncultured Caudovirales phage</name>
    <dbReference type="NCBI Taxonomy" id="2100421"/>
    <lineage>
        <taxon>Viruses</taxon>
        <taxon>Duplodnaviria</taxon>
        <taxon>Heunggongvirae</taxon>
        <taxon>Uroviricota</taxon>
        <taxon>Caudoviricetes</taxon>
        <taxon>Peduoviridae</taxon>
        <taxon>Maltschvirus</taxon>
        <taxon>Maltschvirus maltsch</taxon>
    </lineage>
</organism>